<dbReference type="AlphaFoldDB" id="A0A2G9CGU9"/>
<evidence type="ECO:0000313" key="1">
    <source>
        <dbReference type="EMBL" id="PIM54844.1"/>
    </source>
</evidence>
<comment type="caution">
    <text evidence="1">The sequence shown here is derived from an EMBL/GenBank/DDBJ whole genome shotgun (WGS) entry which is preliminary data.</text>
</comment>
<accession>A0A2G9CGU9</accession>
<proteinExistence type="predicted"/>
<reference evidence="1 2" key="1">
    <citation type="submission" date="2017-11" db="EMBL/GenBank/DDBJ databases">
        <title>Draft genome sequence of Mitsuaria sp. HWN-4.</title>
        <authorList>
            <person name="Gundlapally S.R."/>
        </authorList>
    </citation>
    <scope>NUCLEOTIDE SEQUENCE [LARGE SCALE GENOMIC DNA]</scope>
    <source>
        <strain evidence="1 2">HWN-4</strain>
    </source>
</reference>
<keyword evidence="2" id="KW-1185">Reference proteome</keyword>
<protein>
    <submittedName>
        <fullName evidence="1">Uncharacterized protein</fullName>
    </submittedName>
</protein>
<dbReference type="Proteomes" id="UP000231501">
    <property type="component" value="Unassembled WGS sequence"/>
</dbReference>
<sequence length="214" mass="22659">MTSGPSITLKSDAGVSSTDGITNISTLTIGDLAAGTSWKYSLDGGATWKAGSATNEIAASEFGFDEGVKSVKVQQFTTDGSEPFPNGSESSIRTYEFTFQRQTVEANIGEGYTFETKGTAGADRFVVSIAKNGFSSLRNYRADQGDMVDLRGLFEIDAGKQISDYIRITTGVGGRDVSVSYDGQLATNRDLHLVVGNSYFGEISVMYSGGVLVG</sequence>
<evidence type="ECO:0000313" key="2">
    <source>
        <dbReference type="Proteomes" id="UP000231501"/>
    </source>
</evidence>
<organism evidence="1 2">
    <name type="scientific">Roseateles chitinivorans</name>
    <dbReference type="NCBI Taxonomy" id="2917965"/>
    <lineage>
        <taxon>Bacteria</taxon>
        <taxon>Pseudomonadati</taxon>
        <taxon>Pseudomonadota</taxon>
        <taxon>Betaproteobacteria</taxon>
        <taxon>Burkholderiales</taxon>
        <taxon>Sphaerotilaceae</taxon>
        <taxon>Roseateles</taxon>
    </lineage>
</organism>
<gene>
    <name evidence="1" type="ORF">CS062_02890</name>
</gene>
<name>A0A2G9CGU9_9BURK</name>
<dbReference type="EMBL" id="PEOG01000007">
    <property type="protein sequence ID" value="PIM54844.1"/>
    <property type="molecule type" value="Genomic_DNA"/>
</dbReference>